<keyword evidence="3 6" id="KW-0067">ATP-binding</keyword>
<dbReference type="InterPro" id="IPR003439">
    <property type="entry name" value="ABC_transporter-like_ATP-bd"/>
</dbReference>
<comment type="similarity">
    <text evidence="1">Belongs to the ABC transporter superfamily.</text>
</comment>
<evidence type="ECO:0000256" key="1">
    <source>
        <dbReference type="ARBA" id="ARBA00005417"/>
    </source>
</evidence>
<dbReference type="CDD" id="cd03221">
    <property type="entry name" value="ABCF_EF-3"/>
    <property type="match status" value="1"/>
</dbReference>
<dbReference type="AlphaFoldDB" id="A0A2R4MES1"/>
<dbReference type="PANTHER" id="PTHR42855">
    <property type="entry name" value="ABC TRANSPORTER ATP-BINDING SUBUNIT"/>
    <property type="match status" value="1"/>
</dbReference>
<dbReference type="InterPro" id="IPR051309">
    <property type="entry name" value="ABCF_ATPase"/>
</dbReference>
<sequence>MTILQFQSISAIARDILFQNLDLTLNKGDCLGLVAGNGQGKTTLLRQIVGQLDPHQGQIITSRGTKIGYMPQELAADDLPLTVRDYVLSALPADQRDFEAWRVDVALNDLAVPYDYFDYQLAELSGGWRRLVMMARLLVGEPDILVLDEPTNHLDLEKIYLIERVLKAMQGKVVTVLTSHDRAFLDSVTNKTLFLRPGTCLSFDVSYSHARIALEELDQAARNKAERDMKEINRLRTNAAKLYNVGLNSGSDLLQTKAKQLKVRAAKIEDQIGALHKDRQGDVTLANRGSHAKVAMSFDHYQVATPDGRKLFLIEKLFHYQGDRIVVLAENGRGKTQLIKAVRRALSGQEVAGIWTTPSNVVAYADQNLDMLPDKQSPLSFVTEHFDVGDQRAKGLLANIGYIYEQQSQPIAQLSFGQRTRLVLLALRLTEPNFYLLDEPTNHLDIDGCEQLERELVEREPSALVISHDRHFVRAVGTRFFEIDRRDRLIEVDSPEPFFDRLQAKEVGAVNG</sequence>
<feature type="domain" description="ABC transporter" evidence="5">
    <location>
        <begin position="296"/>
        <end position="510"/>
    </location>
</feature>
<evidence type="ECO:0000313" key="7">
    <source>
        <dbReference type="Proteomes" id="UP000258927"/>
    </source>
</evidence>
<organism evidence="6 7">
    <name type="scientific">Maritalea myrionectae</name>
    <dbReference type="NCBI Taxonomy" id="454601"/>
    <lineage>
        <taxon>Bacteria</taxon>
        <taxon>Pseudomonadati</taxon>
        <taxon>Pseudomonadota</taxon>
        <taxon>Alphaproteobacteria</taxon>
        <taxon>Hyphomicrobiales</taxon>
        <taxon>Devosiaceae</taxon>
        <taxon>Maritalea</taxon>
    </lineage>
</organism>
<evidence type="ECO:0000256" key="2">
    <source>
        <dbReference type="ARBA" id="ARBA00022741"/>
    </source>
</evidence>
<feature type="coiled-coil region" evidence="4">
    <location>
        <begin position="222"/>
        <end position="278"/>
    </location>
</feature>
<proteinExistence type="inferred from homology"/>
<dbReference type="Gene3D" id="3.40.50.300">
    <property type="entry name" value="P-loop containing nucleotide triphosphate hydrolases"/>
    <property type="match status" value="2"/>
</dbReference>
<dbReference type="Proteomes" id="UP000258927">
    <property type="component" value="Chromosome"/>
</dbReference>
<evidence type="ECO:0000313" key="6">
    <source>
        <dbReference type="EMBL" id="AVX04537.1"/>
    </source>
</evidence>
<dbReference type="PANTHER" id="PTHR42855:SF1">
    <property type="entry name" value="ABC TRANSPORTER DOMAIN-CONTAINING PROTEIN"/>
    <property type="match status" value="1"/>
</dbReference>
<dbReference type="SUPFAM" id="SSF52540">
    <property type="entry name" value="P-loop containing nucleoside triphosphate hydrolases"/>
    <property type="match status" value="2"/>
</dbReference>
<dbReference type="PROSITE" id="PS00211">
    <property type="entry name" value="ABC_TRANSPORTER_1"/>
    <property type="match status" value="1"/>
</dbReference>
<evidence type="ECO:0000259" key="5">
    <source>
        <dbReference type="PROSITE" id="PS50893"/>
    </source>
</evidence>
<evidence type="ECO:0000256" key="3">
    <source>
        <dbReference type="ARBA" id="ARBA00022840"/>
    </source>
</evidence>
<dbReference type="InterPro" id="IPR027417">
    <property type="entry name" value="P-loop_NTPase"/>
</dbReference>
<protein>
    <submittedName>
        <fullName evidence="6">Putative ABC transporter ATP-binding protein YvrA</fullName>
    </submittedName>
</protein>
<dbReference type="GO" id="GO:0005524">
    <property type="term" value="F:ATP binding"/>
    <property type="evidence" value="ECO:0007669"/>
    <property type="project" value="UniProtKB-KW"/>
</dbReference>
<name>A0A2R4MES1_9HYPH</name>
<dbReference type="EMBL" id="CP021330">
    <property type="protein sequence ID" value="AVX04537.1"/>
    <property type="molecule type" value="Genomic_DNA"/>
</dbReference>
<keyword evidence="2" id="KW-0547">Nucleotide-binding</keyword>
<dbReference type="Pfam" id="PF00005">
    <property type="entry name" value="ABC_tran"/>
    <property type="match status" value="2"/>
</dbReference>
<dbReference type="InterPro" id="IPR017871">
    <property type="entry name" value="ABC_transporter-like_CS"/>
</dbReference>
<evidence type="ECO:0000256" key="4">
    <source>
        <dbReference type="SAM" id="Coils"/>
    </source>
</evidence>
<reference evidence="6 7" key="1">
    <citation type="submission" date="2017-05" db="EMBL/GenBank/DDBJ databases">
        <title>Genome Analysis of Maritalea myrionectae HL2708#5.</title>
        <authorList>
            <consortium name="Cotde Inc.-PKNU"/>
            <person name="Jang D."/>
            <person name="Oh H.-M."/>
        </authorList>
    </citation>
    <scope>NUCLEOTIDE SEQUENCE [LARGE SCALE GENOMIC DNA]</scope>
    <source>
        <strain evidence="6 7">HL2708#5</strain>
    </source>
</reference>
<feature type="domain" description="ABC transporter" evidence="5">
    <location>
        <begin position="1"/>
        <end position="222"/>
    </location>
</feature>
<dbReference type="SMART" id="SM00382">
    <property type="entry name" value="AAA"/>
    <property type="match status" value="2"/>
</dbReference>
<dbReference type="InterPro" id="IPR003593">
    <property type="entry name" value="AAA+_ATPase"/>
</dbReference>
<dbReference type="PROSITE" id="PS50893">
    <property type="entry name" value="ABC_TRANSPORTER_2"/>
    <property type="match status" value="2"/>
</dbReference>
<dbReference type="RefSeq" id="WP_117395774.1">
    <property type="nucleotide sequence ID" value="NZ_CP021330.1"/>
</dbReference>
<gene>
    <name evidence="6" type="ORF">MXMO3_02013</name>
</gene>
<accession>A0A2R4MES1</accession>
<dbReference type="KEGG" id="mmyr:MXMO3_02013"/>
<dbReference type="STRING" id="1122213.GCA_000423365_02311"/>
<dbReference type="GO" id="GO:0016887">
    <property type="term" value="F:ATP hydrolysis activity"/>
    <property type="evidence" value="ECO:0007669"/>
    <property type="project" value="InterPro"/>
</dbReference>
<keyword evidence="4" id="KW-0175">Coiled coil</keyword>
<keyword evidence="7" id="KW-1185">Reference proteome</keyword>